<accession>A0A8H7KED5</accession>
<reference evidence="1" key="1">
    <citation type="submission" date="2020-10" db="EMBL/GenBank/DDBJ databases">
        <title>High-Quality Genome Resource of Clonostachys rosea strain S41 by Oxford Nanopore Long-Read Sequencing.</title>
        <authorList>
            <person name="Wang H."/>
        </authorList>
    </citation>
    <scope>NUCLEOTIDE SEQUENCE</scope>
    <source>
        <strain evidence="1">S41</strain>
    </source>
</reference>
<gene>
    <name evidence="1" type="ORF">IM811_017398</name>
</gene>
<dbReference type="EMBL" id="JADCTT010000009">
    <property type="protein sequence ID" value="KAF9747893.1"/>
    <property type="molecule type" value="Genomic_DNA"/>
</dbReference>
<comment type="caution">
    <text evidence="1">The sequence shown here is derived from an EMBL/GenBank/DDBJ whole genome shotgun (WGS) entry which is preliminary data.</text>
</comment>
<protein>
    <submittedName>
        <fullName evidence="1">Uncharacterized protein</fullName>
    </submittedName>
</protein>
<evidence type="ECO:0000313" key="2">
    <source>
        <dbReference type="Proteomes" id="UP000616885"/>
    </source>
</evidence>
<sequence>MPMYLLDASGTRSETPLKAGSLLELCYSFFSSFHILTSSSINWLFQVTITLHPSPTSILYQLPSFANFHPSPPSIVHTYRRHTPTTHIDIDDIHRRQTSTTHIDDTYRRHISTTHRRHTDDTYRRHTDDTPTTHITTTIISFSAASTPPTTQDKKTSFDKKFSKTQLDFTSTSKLF</sequence>
<evidence type="ECO:0000313" key="1">
    <source>
        <dbReference type="EMBL" id="KAF9747893.1"/>
    </source>
</evidence>
<name>A0A8H7KED5_BIOOC</name>
<dbReference type="AlphaFoldDB" id="A0A8H7KED5"/>
<dbReference type="Proteomes" id="UP000616885">
    <property type="component" value="Unassembled WGS sequence"/>
</dbReference>
<organism evidence="1 2">
    <name type="scientific">Bionectria ochroleuca</name>
    <name type="common">Gliocladium roseum</name>
    <dbReference type="NCBI Taxonomy" id="29856"/>
    <lineage>
        <taxon>Eukaryota</taxon>
        <taxon>Fungi</taxon>
        <taxon>Dikarya</taxon>
        <taxon>Ascomycota</taxon>
        <taxon>Pezizomycotina</taxon>
        <taxon>Sordariomycetes</taxon>
        <taxon>Hypocreomycetidae</taxon>
        <taxon>Hypocreales</taxon>
        <taxon>Bionectriaceae</taxon>
        <taxon>Clonostachys</taxon>
    </lineage>
</organism>
<proteinExistence type="predicted"/>